<keyword evidence="2" id="KW-1003">Cell membrane</keyword>
<dbReference type="AlphaFoldDB" id="A0A7N6AVN8"/>
<evidence type="ECO:0000256" key="6">
    <source>
        <dbReference type="ARBA" id="ARBA00023136"/>
    </source>
</evidence>
<evidence type="ECO:0000256" key="8">
    <source>
        <dbReference type="ARBA" id="ARBA00023224"/>
    </source>
</evidence>
<keyword evidence="7" id="KW-0675">Receptor</keyword>
<dbReference type="Pfam" id="PF00001">
    <property type="entry name" value="7tm_1"/>
    <property type="match status" value="1"/>
</dbReference>
<dbReference type="PANTHER" id="PTHR24249:SF381">
    <property type="entry name" value="TRACE AMINE ASSOCIATED RECEPTOR 19P-RELATED"/>
    <property type="match status" value="1"/>
</dbReference>
<evidence type="ECO:0000313" key="10">
    <source>
        <dbReference type="Ensembl" id="ENSATEP00000051970.1"/>
    </source>
</evidence>
<dbReference type="InterPro" id="IPR000276">
    <property type="entry name" value="GPCR_Rhodpsn"/>
</dbReference>
<evidence type="ECO:0000256" key="2">
    <source>
        <dbReference type="ARBA" id="ARBA00022475"/>
    </source>
</evidence>
<evidence type="ECO:0000256" key="4">
    <source>
        <dbReference type="ARBA" id="ARBA00022989"/>
    </source>
</evidence>
<reference evidence="10" key="2">
    <citation type="submission" date="2025-08" db="UniProtKB">
        <authorList>
            <consortium name="Ensembl"/>
        </authorList>
    </citation>
    <scope>IDENTIFICATION</scope>
</reference>
<dbReference type="Proteomes" id="UP000265040">
    <property type="component" value="Chromosome 7"/>
</dbReference>
<name>A0A7N6AVN8_ANATE</name>
<evidence type="ECO:0000256" key="1">
    <source>
        <dbReference type="ARBA" id="ARBA00004651"/>
    </source>
</evidence>
<reference evidence="10" key="1">
    <citation type="submission" date="2021-04" db="EMBL/GenBank/DDBJ databases">
        <authorList>
            <consortium name="Wellcome Sanger Institute Data Sharing"/>
        </authorList>
    </citation>
    <scope>NUCLEOTIDE SEQUENCE [LARGE SCALE GENOMIC DNA]</scope>
</reference>
<evidence type="ECO:0000256" key="7">
    <source>
        <dbReference type="ARBA" id="ARBA00023170"/>
    </source>
</evidence>
<dbReference type="PANTHER" id="PTHR24249">
    <property type="entry name" value="HISTAMINE RECEPTOR-RELATED G-PROTEIN COUPLED RECEPTOR"/>
    <property type="match status" value="1"/>
</dbReference>
<dbReference type="GO" id="GO:0005886">
    <property type="term" value="C:plasma membrane"/>
    <property type="evidence" value="ECO:0007669"/>
    <property type="project" value="UniProtKB-SubCell"/>
</dbReference>
<evidence type="ECO:0000256" key="9">
    <source>
        <dbReference type="SAM" id="Phobius"/>
    </source>
</evidence>
<evidence type="ECO:0000313" key="11">
    <source>
        <dbReference type="Proteomes" id="UP000265040"/>
    </source>
</evidence>
<keyword evidence="4 9" id="KW-1133">Transmembrane helix</keyword>
<evidence type="ECO:0008006" key="12">
    <source>
        <dbReference type="Google" id="ProtNLM"/>
    </source>
</evidence>
<keyword evidence="6 9" id="KW-0472">Membrane</keyword>
<dbReference type="SUPFAM" id="SSF81321">
    <property type="entry name" value="Family A G protein-coupled receptor-like"/>
    <property type="match status" value="1"/>
</dbReference>
<feature type="transmembrane region" description="Helical" evidence="9">
    <location>
        <begin position="58"/>
        <end position="81"/>
    </location>
</feature>
<feature type="transmembrane region" description="Helical" evidence="9">
    <location>
        <begin position="29"/>
        <end position="52"/>
    </location>
</feature>
<dbReference type="Gene3D" id="1.20.1070.10">
    <property type="entry name" value="Rhodopsin 7-helix transmembrane proteins"/>
    <property type="match status" value="1"/>
</dbReference>
<dbReference type="InterPro" id="IPR050569">
    <property type="entry name" value="TAAR"/>
</dbReference>
<keyword evidence="3 9" id="KW-0812">Transmembrane</keyword>
<dbReference type="Ensembl" id="ENSATET00000064997.1">
    <property type="protein sequence ID" value="ENSATEP00000051970.1"/>
    <property type="gene ID" value="ENSATEG00000025375.1"/>
</dbReference>
<comment type="subcellular location">
    <subcellularLocation>
        <location evidence="1">Cell membrane</location>
        <topology evidence="1">Multi-pass membrane protein</topology>
    </subcellularLocation>
</comment>
<reference evidence="10" key="3">
    <citation type="submission" date="2025-09" db="UniProtKB">
        <authorList>
            <consortium name="Ensembl"/>
        </authorList>
    </citation>
    <scope>IDENTIFICATION</scope>
</reference>
<keyword evidence="11" id="KW-1185">Reference proteome</keyword>
<protein>
    <recommendedName>
        <fullName evidence="12">G-protein coupled receptors family 1 profile domain-containing protein</fullName>
    </recommendedName>
</protein>
<sequence length="127" mass="14348">RISYKDNRSDKGMDKCFNSDHLSNFSQQLHCFCLMMSLFISRIFLFAIILQLHTPTNLLLLSLAVSDLLVGLVVVPFQILLTDSCWFLGDVICTLSTTRTHWFCSSTSSKPGTSEAAGQIWKRLRGK</sequence>
<evidence type="ECO:0000256" key="5">
    <source>
        <dbReference type="ARBA" id="ARBA00023040"/>
    </source>
</evidence>
<proteinExistence type="predicted"/>
<evidence type="ECO:0000256" key="3">
    <source>
        <dbReference type="ARBA" id="ARBA00022692"/>
    </source>
</evidence>
<keyword evidence="8" id="KW-0807">Transducer</keyword>
<keyword evidence="5" id="KW-0297">G-protein coupled receptor</keyword>
<dbReference type="InParanoid" id="A0A7N6AVN8"/>
<accession>A0A7N6AVN8</accession>
<organism evidence="10 11">
    <name type="scientific">Anabas testudineus</name>
    <name type="common">Climbing perch</name>
    <name type="synonym">Anthias testudineus</name>
    <dbReference type="NCBI Taxonomy" id="64144"/>
    <lineage>
        <taxon>Eukaryota</taxon>
        <taxon>Metazoa</taxon>
        <taxon>Chordata</taxon>
        <taxon>Craniata</taxon>
        <taxon>Vertebrata</taxon>
        <taxon>Euteleostomi</taxon>
        <taxon>Actinopterygii</taxon>
        <taxon>Neopterygii</taxon>
        <taxon>Teleostei</taxon>
        <taxon>Neoteleostei</taxon>
        <taxon>Acanthomorphata</taxon>
        <taxon>Anabantaria</taxon>
        <taxon>Anabantiformes</taxon>
        <taxon>Anabantoidei</taxon>
        <taxon>Anabantidae</taxon>
        <taxon>Anabas</taxon>
    </lineage>
</organism>
<dbReference type="GO" id="GO:0001594">
    <property type="term" value="F:trace-amine receptor activity"/>
    <property type="evidence" value="ECO:0007669"/>
    <property type="project" value="TreeGrafter"/>
</dbReference>